<reference evidence="5 7" key="1">
    <citation type="submission" date="2018-09" db="EMBL/GenBank/DDBJ databases">
        <title>Genomic investigation of the strawberry pathogen Phytophthora fragariae indicates pathogenicity is determined by transcriptional variation in three key races.</title>
        <authorList>
            <person name="Adams T.M."/>
            <person name="Armitage A.D."/>
            <person name="Sobczyk M.K."/>
            <person name="Bates H.J."/>
            <person name="Dunwell J.M."/>
            <person name="Nellist C.F."/>
            <person name="Harrison R.J."/>
        </authorList>
    </citation>
    <scope>NUCLEOTIDE SEQUENCE [LARGE SCALE GENOMIC DNA]</scope>
    <source>
        <strain evidence="3 5">SCRP249</strain>
        <strain evidence="2 7">SCRP324</strain>
        <strain evidence="4 6">SCRP333</strain>
    </source>
</reference>
<gene>
    <name evidence="3" type="ORF">PR001_g3274</name>
    <name evidence="2" type="ORF">PR002_g3048</name>
    <name evidence="4" type="ORF">PR003_g11417</name>
</gene>
<sequence>MCTSEDVALLLTRAFCFAAFCPTGLASACSSPVLRFLSLFAVVVSLHVHFGLLRSTFHASKNSKGCLWRSA</sequence>
<evidence type="ECO:0000313" key="2">
    <source>
        <dbReference type="EMBL" id="KAE9043980.1"/>
    </source>
</evidence>
<accession>A0A6A3P263</accession>
<protein>
    <submittedName>
        <fullName evidence="3">Uncharacterized protein</fullName>
    </submittedName>
</protein>
<evidence type="ECO:0000313" key="3">
    <source>
        <dbReference type="EMBL" id="KAE9049493.1"/>
    </source>
</evidence>
<comment type="caution">
    <text evidence="3">The sequence shown here is derived from an EMBL/GenBank/DDBJ whole genome shotgun (WGS) entry which is preliminary data.</text>
</comment>
<dbReference type="Proteomes" id="UP000435112">
    <property type="component" value="Unassembled WGS sequence"/>
</dbReference>
<dbReference type="EMBL" id="QXFU01000108">
    <property type="protein sequence ID" value="KAE9043980.1"/>
    <property type="molecule type" value="Genomic_DNA"/>
</dbReference>
<feature type="transmembrane region" description="Helical" evidence="1">
    <location>
        <begin position="36"/>
        <end position="53"/>
    </location>
</feature>
<evidence type="ECO:0000313" key="7">
    <source>
        <dbReference type="Proteomes" id="UP000435112"/>
    </source>
</evidence>
<dbReference type="AlphaFoldDB" id="A0A6A3P263"/>
<keyword evidence="6" id="KW-1185">Reference proteome</keyword>
<dbReference type="EMBL" id="QXFT01000656">
    <property type="protein sequence ID" value="KAE9338633.1"/>
    <property type="molecule type" value="Genomic_DNA"/>
</dbReference>
<dbReference type="Proteomes" id="UP000434957">
    <property type="component" value="Unassembled WGS sequence"/>
</dbReference>
<dbReference type="Proteomes" id="UP000429607">
    <property type="component" value="Unassembled WGS sequence"/>
</dbReference>
<evidence type="ECO:0000256" key="1">
    <source>
        <dbReference type="SAM" id="Phobius"/>
    </source>
</evidence>
<keyword evidence="1" id="KW-1133">Transmembrane helix</keyword>
<dbReference type="EMBL" id="QXFV01000120">
    <property type="protein sequence ID" value="KAE9049493.1"/>
    <property type="molecule type" value="Genomic_DNA"/>
</dbReference>
<organism evidence="3 5">
    <name type="scientific">Phytophthora rubi</name>
    <dbReference type="NCBI Taxonomy" id="129364"/>
    <lineage>
        <taxon>Eukaryota</taxon>
        <taxon>Sar</taxon>
        <taxon>Stramenopiles</taxon>
        <taxon>Oomycota</taxon>
        <taxon>Peronosporomycetes</taxon>
        <taxon>Peronosporales</taxon>
        <taxon>Peronosporaceae</taxon>
        <taxon>Phytophthora</taxon>
    </lineage>
</organism>
<proteinExistence type="predicted"/>
<evidence type="ECO:0000313" key="6">
    <source>
        <dbReference type="Proteomes" id="UP000434957"/>
    </source>
</evidence>
<evidence type="ECO:0000313" key="4">
    <source>
        <dbReference type="EMBL" id="KAE9338633.1"/>
    </source>
</evidence>
<keyword evidence="1" id="KW-0472">Membrane</keyword>
<name>A0A6A3P263_9STRA</name>
<keyword evidence="1" id="KW-0812">Transmembrane</keyword>
<evidence type="ECO:0000313" key="5">
    <source>
        <dbReference type="Proteomes" id="UP000429607"/>
    </source>
</evidence>